<dbReference type="RefSeq" id="WP_255841321.1">
    <property type="nucleotide sequence ID" value="NZ_CP094358.1"/>
</dbReference>
<evidence type="ECO:0000259" key="11">
    <source>
        <dbReference type="Pfam" id="PF07715"/>
    </source>
</evidence>
<dbReference type="InterPro" id="IPR037066">
    <property type="entry name" value="Plug_dom_sf"/>
</dbReference>
<dbReference type="SUPFAM" id="SSF56935">
    <property type="entry name" value="Porins"/>
    <property type="match status" value="1"/>
</dbReference>
<feature type="domain" description="TonB-dependent receptor-like beta-barrel" evidence="10">
    <location>
        <begin position="359"/>
        <end position="749"/>
    </location>
</feature>
<dbReference type="Pfam" id="PF07715">
    <property type="entry name" value="Plug"/>
    <property type="match status" value="1"/>
</dbReference>
<name>A0A9E6ZIH8_9FLAO</name>
<keyword evidence="7 8" id="KW-0998">Cell outer membrane</keyword>
<comment type="similarity">
    <text evidence="8 9">Belongs to the TonB-dependent receptor family.</text>
</comment>
<reference evidence="12" key="1">
    <citation type="submission" date="2022-03" db="EMBL/GenBank/DDBJ databases">
        <title>Description of Abyssus ytuae gen. nov., sp. nov., a novel member of the family Flavobacteriaceae isolated from the sediment of Mariana Trench.</title>
        <authorList>
            <person name="Zhang J."/>
            <person name="Xu X."/>
        </authorList>
    </citation>
    <scope>NUCLEOTIDE SEQUENCE</scope>
    <source>
        <strain evidence="12">MT3330</strain>
    </source>
</reference>
<dbReference type="Gene3D" id="2.60.40.1120">
    <property type="entry name" value="Carboxypeptidase-like, regulatory domain"/>
    <property type="match status" value="1"/>
</dbReference>
<evidence type="ECO:0000256" key="6">
    <source>
        <dbReference type="ARBA" id="ARBA00023136"/>
    </source>
</evidence>
<dbReference type="AlphaFoldDB" id="A0A9E6ZIH8"/>
<dbReference type="Gene3D" id="2.170.130.10">
    <property type="entry name" value="TonB-dependent receptor, plug domain"/>
    <property type="match status" value="1"/>
</dbReference>
<evidence type="ECO:0000256" key="5">
    <source>
        <dbReference type="ARBA" id="ARBA00023077"/>
    </source>
</evidence>
<dbReference type="GO" id="GO:0044718">
    <property type="term" value="P:siderophore transmembrane transport"/>
    <property type="evidence" value="ECO:0007669"/>
    <property type="project" value="TreeGrafter"/>
</dbReference>
<keyword evidence="2 8" id="KW-0813">Transport</keyword>
<evidence type="ECO:0000256" key="8">
    <source>
        <dbReference type="PROSITE-ProRule" id="PRU01360"/>
    </source>
</evidence>
<evidence type="ECO:0000256" key="3">
    <source>
        <dbReference type="ARBA" id="ARBA00022452"/>
    </source>
</evidence>
<proteinExistence type="inferred from homology"/>
<evidence type="ECO:0000256" key="1">
    <source>
        <dbReference type="ARBA" id="ARBA00004571"/>
    </source>
</evidence>
<evidence type="ECO:0000259" key="10">
    <source>
        <dbReference type="Pfam" id="PF00593"/>
    </source>
</evidence>
<dbReference type="EMBL" id="CP094358">
    <property type="protein sequence ID" value="UOB16157.1"/>
    <property type="molecule type" value="Genomic_DNA"/>
</dbReference>
<dbReference type="PROSITE" id="PS52016">
    <property type="entry name" value="TONB_DEPENDENT_REC_3"/>
    <property type="match status" value="1"/>
</dbReference>
<evidence type="ECO:0000256" key="2">
    <source>
        <dbReference type="ARBA" id="ARBA00022448"/>
    </source>
</evidence>
<dbReference type="InterPro" id="IPR039426">
    <property type="entry name" value="TonB-dep_rcpt-like"/>
</dbReference>
<keyword evidence="12" id="KW-0675">Receptor</keyword>
<keyword evidence="3 8" id="KW-1134">Transmembrane beta strand</keyword>
<keyword evidence="5 9" id="KW-0798">TonB box</keyword>
<dbReference type="Pfam" id="PF00593">
    <property type="entry name" value="TonB_dep_Rec_b-barrel"/>
    <property type="match status" value="1"/>
</dbReference>
<evidence type="ECO:0000256" key="7">
    <source>
        <dbReference type="ARBA" id="ARBA00023237"/>
    </source>
</evidence>
<dbReference type="Proteomes" id="UP000831290">
    <property type="component" value="Chromosome"/>
</dbReference>
<evidence type="ECO:0000313" key="12">
    <source>
        <dbReference type="EMBL" id="UOB16157.1"/>
    </source>
</evidence>
<keyword evidence="13" id="KW-1185">Reference proteome</keyword>
<dbReference type="InterPro" id="IPR012910">
    <property type="entry name" value="Plug_dom"/>
</dbReference>
<dbReference type="GO" id="GO:0009279">
    <property type="term" value="C:cell outer membrane"/>
    <property type="evidence" value="ECO:0007669"/>
    <property type="project" value="UniProtKB-SubCell"/>
</dbReference>
<accession>A0A9E6ZIH8</accession>
<dbReference type="GO" id="GO:0015344">
    <property type="term" value="F:siderophore uptake transmembrane transporter activity"/>
    <property type="evidence" value="ECO:0007669"/>
    <property type="project" value="TreeGrafter"/>
</dbReference>
<dbReference type="PANTHER" id="PTHR30069:SF57">
    <property type="entry name" value="TONB-DEPENDENT RECEPTOR"/>
    <property type="match status" value="1"/>
</dbReference>
<dbReference type="Pfam" id="PF13715">
    <property type="entry name" value="CarbopepD_reg_2"/>
    <property type="match status" value="1"/>
</dbReference>
<dbReference type="InterPro" id="IPR000531">
    <property type="entry name" value="Beta-barrel_TonB"/>
</dbReference>
<keyword evidence="4 8" id="KW-0812">Transmembrane</keyword>
<organism evidence="12 13">
    <name type="scientific">Abyssalbus ytuae</name>
    <dbReference type="NCBI Taxonomy" id="2926907"/>
    <lineage>
        <taxon>Bacteria</taxon>
        <taxon>Pseudomonadati</taxon>
        <taxon>Bacteroidota</taxon>
        <taxon>Flavobacteriia</taxon>
        <taxon>Flavobacteriales</taxon>
        <taxon>Flavobacteriaceae</taxon>
        <taxon>Abyssalbus</taxon>
    </lineage>
</organism>
<gene>
    <name evidence="12" type="ORF">MQE35_10450</name>
</gene>
<keyword evidence="6 8" id="KW-0472">Membrane</keyword>
<dbReference type="SUPFAM" id="SSF49464">
    <property type="entry name" value="Carboxypeptidase regulatory domain-like"/>
    <property type="match status" value="1"/>
</dbReference>
<dbReference type="Gene3D" id="2.40.170.20">
    <property type="entry name" value="TonB-dependent receptor, beta-barrel domain"/>
    <property type="match status" value="1"/>
</dbReference>
<dbReference type="PANTHER" id="PTHR30069">
    <property type="entry name" value="TONB-DEPENDENT OUTER MEMBRANE RECEPTOR"/>
    <property type="match status" value="1"/>
</dbReference>
<comment type="subcellular location">
    <subcellularLocation>
        <location evidence="1 8">Cell outer membrane</location>
        <topology evidence="1 8">Multi-pass membrane protein</topology>
    </subcellularLocation>
</comment>
<protein>
    <submittedName>
        <fullName evidence="12">TonB-dependent receptor</fullName>
    </submittedName>
</protein>
<dbReference type="KEGG" id="fbm:MQE35_10450"/>
<evidence type="ECO:0000256" key="4">
    <source>
        <dbReference type="ARBA" id="ARBA00022692"/>
    </source>
</evidence>
<evidence type="ECO:0000313" key="13">
    <source>
        <dbReference type="Proteomes" id="UP000831290"/>
    </source>
</evidence>
<dbReference type="InterPro" id="IPR008969">
    <property type="entry name" value="CarboxyPept-like_regulatory"/>
</dbReference>
<feature type="domain" description="TonB-dependent receptor plug" evidence="11">
    <location>
        <begin position="121"/>
        <end position="226"/>
    </location>
</feature>
<sequence length="788" mass="88078">MMKSLALTTTIILFFTQFLWSQNPSIIGKITSNKDNLSYATASVKNTNIGAITNDEGLYEIKNLHPGTYTIVARIAGFKPQEKEIELKQGQTLTLDFQLEEDILGLEEIVITANRSRINRRKATTIVNVINPEIFQTTQSVTLGEGLSFCSGLRMENNCQNCGFSQVRMNGLEGPYSQILINSRPIFSGLAGVYGLELIPSNMIKKVEVIRGGGSALYGNNAIAGTINLIVEEPIQNSYEIGYANSLIGVGVDNVDDPATDYNLQFNTSLISDNNKSALALYGFHRNRKPFDANDDSFSEISKLKNSTLGAKLFQKFGTKGKLSLDFFHVNEERRGGDKFELPNHEAGISEAVEHHLTTVAANYDQYYSENDLLSVFASGQYINRDSYYGAEQSLSDYGNTKDKTLNIGVQYNTKISKGDIIFGFENTSSHLKDMKLGYPDYDNAVIEDGEIVSIPHTDNIIVSHQKMNTLGLFSQYEFSLNKLKLTLGARFDHYDIQDEEHDSSDKSGNVFSPRINMLYDINNKLQARLSYSQGYRSPQIFDEDLHIETSGSRQVIHRNSDDLEQETSNSIMASLDYNHNFGDVNLGFLVEAFYTKLTDPFANEFSDPDENGVIIYTRVNAEGGAEVSGVNLELTLVPSPTLSITGGFTIQKSEYDEAQEFNEKSFFRTPDNYGFLTLDWDPKENWELAFTANYTGKMLVPYFGVDAADTEEGELRKSDSFLDLGTKISYRFKINDSNLELSTGIKNIFNSYQDDFDTGINRDPAYIYGPLNPRTIYAGIKLSNLGF</sequence>
<evidence type="ECO:0000256" key="9">
    <source>
        <dbReference type="RuleBase" id="RU003357"/>
    </source>
</evidence>
<dbReference type="InterPro" id="IPR036942">
    <property type="entry name" value="Beta-barrel_TonB_sf"/>
</dbReference>